<dbReference type="InterPro" id="IPR043129">
    <property type="entry name" value="ATPase_NBD"/>
</dbReference>
<protein>
    <recommendedName>
        <fullName evidence="7">Acetate kinase</fullName>
        <ecNumber evidence="7">2.7.2.1</ecNumber>
    </recommendedName>
    <alternativeName>
        <fullName evidence="7">Acetokinase</fullName>
    </alternativeName>
</protein>
<dbReference type="GO" id="GO:0005524">
    <property type="term" value="F:ATP binding"/>
    <property type="evidence" value="ECO:0007669"/>
    <property type="project" value="UniProtKB-KW"/>
</dbReference>
<feature type="binding site" evidence="7">
    <location>
        <position position="4"/>
    </location>
    <ligand>
        <name>Mg(2+)</name>
        <dbReference type="ChEBI" id="CHEBI:18420"/>
    </ligand>
</feature>
<dbReference type="Proteomes" id="UP000320078">
    <property type="component" value="Unassembled WGS sequence"/>
</dbReference>
<feature type="binding site" evidence="7">
    <location>
        <position position="11"/>
    </location>
    <ligand>
        <name>ATP</name>
        <dbReference type="ChEBI" id="CHEBI:30616"/>
    </ligand>
</feature>
<dbReference type="NCBIfam" id="TIGR00016">
    <property type="entry name" value="ackA"/>
    <property type="match status" value="1"/>
</dbReference>
<evidence type="ECO:0000256" key="3">
    <source>
        <dbReference type="ARBA" id="ARBA00022723"/>
    </source>
</evidence>
<feature type="binding site" evidence="7">
    <location>
        <begin position="200"/>
        <end position="204"/>
    </location>
    <ligand>
        <name>ATP</name>
        <dbReference type="ChEBI" id="CHEBI:30616"/>
    </ligand>
</feature>
<dbReference type="InterPro" id="IPR000890">
    <property type="entry name" value="Aliphatic_acid_kin_short-chain"/>
</dbReference>
<dbReference type="PROSITE" id="PS01076">
    <property type="entry name" value="ACETATE_KINASE_2"/>
    <property type="match status" value="1"/>
</dbReference>
<feature type="binding site" evidence="7">
    <location>
        <begin position="275"/>
        <end position="277"/>
    </location>
    <ligand>
        <name>ATP</name>
        <dbReference type="ChEBI" id="CHEBI:30616"/>
    </ligand>
</feature>
<feature type="active site" description="Proton donor/acceptor" evidence="7">
    <location>
        <position position="142"/>
    </location>
</feature>
<evidence type="ECO:0000256" key="6">
    <source>
        <dbReference type="ARBA" id="ARBA00022840"/>
    </source>
</evidence>
<keyword evidence="7" id="KW-0963">Cytoplasm</keyword>
<keyword evidence="7" id="KW-0460">Magnesium</keyword>
<dbReference type="PRINTS" id="PR00471">
    <property type="entry name" value="ACETATEKNASE"/>
</dbReference>
<gene>
    <name evidence="7 9" type="primary">ackA</name>
    <name evidence="9" type="ORF">MDPP_0058</name>
</gene>
<keyword evidence="10" id="KW-1185">Reference proteome</keyword>
<dbReference type="Pfam" id="PF00871">
    <property type="entry name" value="Acetate_kinase"/>
    <property type="match status" value="1"/>
</dbReference>
<keyword evidence="3 7" id="KW-0479">Metal-binding</keyword>
<evidence type="ECO:0000256" key="2">
    <source>
        <dbReference type="ARBA" id="ARBA00022679"/>
    </source>
</evidence>
<evidence type="ECO:0000256" key="7">
    <source>
        <dbReference type="HAMAP-Rule" id="MF_00020"/>
    </source>
</evidence>
<keyword evidence="2 7" id="KW-0808">Transferase</keyword>
<dbReference type="HAMAP" id="MF_00020">
    <property type="entry name" value="Acetate_kinase"/>
    <property type="match status" value="1"/>
</dbReference>
<dbReference type="InterPro" id="IPR004372">
    <property type="entry name" value="Ac/propionate_kinase"/>
</dbReference>
<name>A0A559KJY5_9MOLU</name>
<proteinExistence type="inferred from homology"/>
<comment type="catalytic activity">
    <reaction evidence="7">
        <text>acetate + ATP = acetyl phosphate + ADP</text>
        <dbReference type="Rhea" id="RHEA:11352"/>
        <dbReference type="ChEBI" id="CHEBI:22191"/>
        <dbReference type="ChEBI" id="CHEBI:30089"/>
        <dbReference type="ChEBI" id="CHEBI:30616"/>
        <dbReference type="ChEBI" id="CHEBI:456216"/>
        <dbReference type="EC" id="2.7.2.1"/>
    </reaction>
</comment>
<keyword evidence="6 7" id="KW-0067">ATP-binding</keyword>
<dbReference type="GO" id="GO:0005737">
    <property type="term" value="C:cytoplasm"/>
    <property type="evidence" value="ECO:0007669"/>
    <property type="project" value="UniProtKB-SubCell"/>
</dbReference>
<comment type="similarity">
    <text evidence="1 7 8">Belongs to the acetokinase family.</text>
</comment>
<comment type="pathway">
    <text evidence="7">Metabolic intermediate biosynthesis; acetyl-CoA biosynthesis; acetyl-CoA from acetate: step 1/2.</text>
</comment>
<dbReference type="GO" id="GO:0006083">
    <property type="term" value="P:acetate metabolic process"/>
    <property type="evidence" value="ECO:0007669"/>
    <property type="project" value="TreeGrafter"/>
</dbReference>
<dbReference type="EC" id="2.7.2.1" evidence="7"/>
<dbReference type="PANTHER" id="PTHR21060:SF15">
    <property type="entry name" value="ACETATE KINASE-RELATED"/>
    <property type="match status" value="1"/>
</dbReference>
<feature type="binding site" evidence="7">
    <location>
        <position position="375"/>
    </location>
    <ligand>
        <name>Mg(2+)</name>
        <dbReference type="ChEBI" id="CHEBI:18420"/>
    </ligand>
</feature>
<dbReference type="GO" id="GO:0008776">
    <property type="term" value="F:acetate kinase activity"/>
    <property type="evidence" value="ECO:0007669"/>
    <property type="project" value="UniProtKB-UniRule"/>
</dbReference>
<evidence type="ECO:0000256" key="1">
    <source>
        <dbReference type="ARBA" id="ARBA00008748"/>
    </source>
</evidence>
<keyword evidence="5 7" id="KW-0418">Kinase</keyword>
<evidence type="ECO:0000256" key="4">
    <source>
        <dbReference type="ARBA" id="ARBA00022741"/>
    </source>
</evidence>
<dbReference type="UniPathway" id="UPA00340">
    <property type="reaction ID" value="UER00458"/>
</dbReference>
<comment type="subunit">
    <text evidence="7">Homodimer.</text>
</comment>
<comment type="function">
    <text evidence="7">Catalyzes the formation of acetyl phosphate from acetate and ATP. Can also catalyze the reverse reaction.</text>
</comment>
<sequence length="391" mass="44274">MSVNAGSSSLKFKLLNMPSEKIICYGVIEKIGDNNAIYNISFQNNKIEKKLPITNHEQAINVLLNSLIENKIINQIEEIEGIGHRIVQGGEIFKSSVILNDQNIAQIESLNDLAPLHNPANVLNIKLFKKILPQVLQVGVFDTTFHQTIKETNFLYATPYEWYQDYKIRKYGFHGISYQYICQRTKEIFNNQNLKMIVCHVGNGVSVSAIENGKSIDTSMGFTPLEGIPMGTRSGNIDPTIIPFIAKKENKTIAEILNILNKKSGLLGISGFSNDGRDLEKMILKKNKRAFLSFDIQIKRLVDYIASYYVLLKGIDLLVFTAGIGENSSFFRKEVVKRLNVLNVFLDEKLNQQHGEKIISTTNSSFKIMIIPTNEELVINREVYMFKNNNS</sequence>
<dbReference type="PIRSF" id="PIRSF000722">
    <property type="entry name" value="Acetate_prop_kin"/>
    <property type="match status" value="1"/>
</dbReference>
<dbReference type="PANTHER" id="PTHR21060">
    <property type="entry name" value="ACETATE KINASE"/>
    <property type="match status" value="1"/>
</dbReference>
<dbReference type="AlphaFoldDB" id="A0A559KJY5"/>
<keyword evidence="4 7" id="KW-0547">Nucleotide-binding</keyword>
<dbReference type="Gene3D" id="3.30.420.40">
    <property type="match status" value="2"/>
</dbReference>
<comment type="subcellular location">
    <subcellularLocation>
        <location evidence="7">Cytoplasm</location>
    </subcellularLocation>
</comment>
<dbReference type="CDD" id="cd24010">
    <property type="entry name" value="ASKHA_NBD_AcK_PK"/>
    <property type="match status" value="1"/>
</dbReference>
<feature type="binding site" evidence="7">
    <location>
        <begin position="323"/>
        <end position="327"/>
    </location>
    <ligand>
        <name>ATP</name>
        <dbReference type="ChEBI" id="CHEBI:30616"/>
    </ligand>
</feature>
<accession>A0A559KJY5</accession>
<evidence type="ECO:0000256" key="5">
    <source>
        <dbReference type="ARBA" id="ARBA00022777"/>
    </source>
</evidence>
<dbReference type="InterPro" id="IPR023865">
    <property type="entry name" value="Aliphatic_acid_kinase_CS"/>
</dbReference>
<dbReference type="GO" id="GO:0000287">
    <property type="term" value="F:magnesium ion binding"/>
    <property type="evidence" value="ECO:0007669"/>
    <property type="project" value="UniProtKB-UniRule"/>
</dbReference>
<dbReference type="SUPFAM" id="SSF53067">
    <property type="entry name" value="Actin-like ATPase domain"/>
    <property type="match status" value="2"/>
</dbReference>
<feature type="site" description="Transition state stabilizer" evidence="7">
    <location>
        <position position="174"/>
    </location>
</feature>
<dbReference type="EMBL" id="VIAE01000001">
    <property type="protein sequence ID" value="TVY12442.1"/>
    <property type="molecule type" value="Genomic_DNA"/>
</dbReference>
<evidence type="ECO:0000313" key="10">
    <source>
        <dbReference type="Proteomes" id="UP000320078"/>
    </source>
</evidence>
<dbReference type="GO" id="GO:0006085">
    <property type="term" value="P:acetyl-CoA biosynthetic process"/>
    <property type="evidence" value="ECO:0007669"/>
    <property type="project" value="UniProtKB-UniRule"/>
</dbReference>
<evidence type="ECO:0000256" key="8">
    <source>
        <dbReference type="RuleBase" id="RU003835"/>
    </source>
</evidence>
<feature type="site" description="Transition state stabilizer" evidence="7">
    <location>
        <position position="233"/>
    </location>
</feature>
<comment type="cofactor">
    <cofactor evidence="7">
        <name>Mg(2+)</name>
        <dbReference type="ChEBI" id="CHEBI:18420"/>
    </cofactor>
    <cofactor evidence="7">
        <name>Mn(2+)</name>
        <dbReference type="ChEBI" id="CHEBI:29035"/>
    </cofactor>
    <text evidence="7">Mg(2+). Can also accept Mn(2+).</text>
</comment>
<comment type="caution">
    <text evidence="9">The sequence shown here is derived from an EMBL/GenBank/DDBJ whole genome shotgun (WGS) entry which is preliminary data.</text>
</comment>
<evidence type="ECO:0000313" key="9">
    <source>
        <dbReference type="EMBL" id="TVY12442.1"/>
    </source>
</evidence>
<feature type="binding site" evidence="7">
    <location>
        <position position="85"/>
    </location>
    <ligand>
        <name>substrate</name>
    </ligand>
</feature>
<organism evidence="9 10">
    <name type="scientific">Candidatus Phytoplasma pini</name>
    <dbReference type="NCBI Taxonomy" id="267362"/>
    <lineage>
        <taxon>Bacteria</taxon>
        <taxon>Bacillati</taxon>
        <taxon>Mycoplasmatota</taxon>
        <taxon>Mollicutes</taxon>
        <taxon>Acholeplasmatales</taxon>
        <taxon>Acholeplasmataceae</taxon>
        <taxon>Candidatus Phytoplasma</taxon>
    </lineage>
</organism>
<reference evidence="9 10" key="1">
    <citation type="submission" date="2019-06" db="EMBL/GenBank/DDBJ databases">
        <title>Draft Genome Sequence of Candidatus Phytoplasma pini-Related Strain MDPP: A Resource for Comparative Genomics of Gymnosperm-infecting Phytoplasmas.</title>
        <authorList>
            <person name="Cai W."/>
            <person name="Costanzo S."/>
            <person name="Shao J."/>
            <person name="Zhao Y."/>
            <person name="Davis R."/>
        </authorList>
    </citation>
    <scope>NUCLEOTIDE SEQUENCE [LARGE SCALE GENOMIC DNA]</scope>
    <source>
        <strain evidence="9 10">MDPP</strain>
    </source>
</reference>